<evidence type="ECO:0000256" key="5">
    <source>
        <dbReference type="ARBA" id="ARBA00022747"/>
    </source>
</evidence>
<evidence type="ECO:0000256" key="1">
    <source>
        <dbReference type="ARBA" id="ARBA00011900"/>
    </source>
</evidence>
<dbReference type="AlphaFoldDB" id="A0A0E3JQ04"/>
<dbReference type="InterPro" id="IPR011639">
    <property type="entry name" value="MethylTrfase_TaqI-like_dom"/>
</dbReference>
<dbReference type="GO" id="GO:0003677">
    <property type="term" value="F:DNA binding"/>
    <property type="evidence" value="ECO:0007669"/>
    <property type="project" value="UniProtKB-KW"/>
</dbReference>
<dbReference type="Pfam" id="PF12950">
    <property type="entry name" value="TaqI_C"/>
    <property type="match status" value="1"/>
</dbReference>
<dbReference type="Gene3D" id="3.90.220.10">
    <property type="entry name" value="Adenine-n6-DNA-methyltransferase Taqi, Chain A, domain 2"/>
    <property type="match status" value="1"/>
</dbReference>
<dbReference type="Gene3D" id="3.40.50.150">
    <property type="entry name" value="Vaccinia Virus protein VP39"/>
    <property type="match status" value="1"/>
</dbReference>
<accession>A0A0E3JQ04</accession>
<dbReference type="STRING" id="1548.CSCA_3498"/>
<dbReference type="PANTHER" id="PTHR33841:SF6">
    <property type="entry name" value="TYPE II METHYLTRANSFERASE M.HINDII"/>
    <property type="match status" value="1"/>
</dbReference>
<protein>
    <recommendedName>
        <fullName evidence="1">site-specific DNA-methyltransferase (adenine-specific)</fullName>
        <ecNumber evidence="1">2.1.1.72</ecNumber>
    </recommendedName>
</protein>
<dbReference type="REBASE" id="109519">
    <property type="entry name" value="M.Csc25775ORFGP"/>
</dbReference>
<dbReference type="InterPro" id="IPR025931">
    <property type="entry name" value="TaqI_C"/>
</dbReference>
<dbReference type="Pfam" id="PF07669">
    <property type="entry name" value="Eco57I"/>
    <property type="match status" value="1"/>
</dbReference>
<dbReference type="EC" id="2.1.1.72" evidence="1"/>
<organism evidence="10 11">
    <name type="scientific">Clostridium scatologenes</name>
    <dbReference type="NCBI Taxonomy" id="1548"/>
    <lineage>
        <taxon>Bacteria</taxon>
        <taxon>Bacillati</taxon>
        <taxon>Bacillota</taxon>
        <taxon>Clostridia</taxon>
        <taxon>Eubacteriales</taxon>
        <taxon>Clostridiaceae</taxon>
        <taxon>Clostridium</taxon>
    </lineage>
</organism>
<dbReference type="EMBL" id="CP009933">
    <property type="protein sequence ID" value="AKA70623.1"/>
    <property type="molecule type" value="Genomic_DNA"/>
</dbReference>
<evidence type="ECO:0000256" key="6">
    <source>
        <dbReference type="ARBA" id="ARBA00023125"/>
    </source>
</evidence>
<evidence type="ECO:0000256" key="2">
    <source>
        <dbReference type="ARBA" id="ARBA00022603"/>
    </source>
</evidence>
<dbReference type="RefSeq" id="WP_029160742.1">
    <property type="nucleotide sequence ID" value="NZ_CP009933.1"/>
</dbReference>
<keyword evidence="5" id="KW-0680">Restriction system</keyword>
<dbReference type="KEGG" id="csq:CSCA_3498"/>
<feature type="domain" description="TaqI-like C-terminal specificity" evidence="9">
    <location>
        <begin position="375"/>
        <end position="491"/>
    </location>
</feature>
<dbReference type="InterPro" id="IPR029063">
    <property type="entry name" value="SAM-dependent_MTases_sf"/>
</dbReference>
<sequence length="547" mass="64633">MDKGVKLEKSYDVLMEKNQRKSYGCFYTPSYIIEYIIKNTFDNLNVIKTPFVKILDPSCGSGYFLIKIIKFLIEEFTKNIDALSKKYGEEEYIINGDCKLKGKDYWKVENIGLHIVNHCIYGADIDYNAVEICKRNIISTCKNRKGLVLNVICCDSLIKWEKAHINETEKLKCLCDFWSEKYDYIVGNPPWVSLNRKNKQCKDIDLINYYINEYEGNIYLPNLYEYFLKRSLQVLKVHGRIGFVLPDRFARNLQYKNFRKKILSNYNIKDLAFEIKFPNINTDVMIFILEGSHSKNNKIHLYIDKKRNYKIYQSEYLKNENYEFLYNSNSFNLDIKKKIEMNSKFLGDICTTFTGFIGNSKEIKKFRVNDKQISILKGENITNFKILSKFYYEFEKQNIKGGTSNIRKLTYSPKIVVRKTGNTIIAALDEDGIAIEQSLYGIINLDKRFSYKYILGILNSRLMQWYYSSFLITNSNSIPQLKKYSLNEIPIKFCNIKQQCKIENLVDKISKQWNSYGKFKDELDNEVFNLYEISDKYRDKLLSKFNY</sequence>
<evidence type="ECO:0000256" key="7">
    <source>
        <dbReference type="ARBA" id="ARBA00047942"/>
    </source>
</evidence>
<reference evidence="10 11" key="1">
    <citation type="journal article" date="2015" name="J. Biotechnol.">
        <title>Complete genome sequence of a malodorant-producing acetogen, Clostridium scatologenes ATCC 25775(T).</title>
        <authorList>
            <person name="Zhu Z."/>
            <person name="Guo T."/>
            <person name="Zheng H."/>
            <person name="Song T."/>
            <person name="Ouyang P."/>
            <person name="Xie J."/>
        </authorList>
    </citation>
    <scope>NUCLEOTIDE SEQUENCE [LARGE SCALE GENOMIC DNA]</scope>
    <source>
        <strain evidence="10 11">ATCC 25775</strain>
    </source>
</reference>
<proteinExistence type="predicted"/>
<dbReference type="GO" id="GO:0009307">
    <property type="term" value="P:DNA restriction-modification system"/>
    <property type="evidence" value="ECO:0007669"/>
    <property type="project" value="UniProtKB-KW"/>
</dbReference>
<dbReference type="InterPro" id="IPR050953">
    <property type="entry name" value="N4_N6_ade-DNA_methylase"/>
</dbReference>
<keyword evidence="2 10" id="KW-0489">Methyltransferase</keyword>
<evidence type="ECO:0000256" key="3">
    <source>
        <dbReference type="ARBA" id="ARBA00022679"/>
    </source>
</evidence>
<dbReference type="PROSITE" id="PS00092">
    <property type="entry name" value="N6_MTASE"/>
    <property type="match status" value="1"/>
</dbReference>
<feature type="domain" description="Type II methyltransferase M.TaqI-like" evidence="8">
    <location>
        <begin position="118"/>
        <end position="271"/>
    </location>
</feature>
<dbReference type="GO" id="GO:0009007">
    <property type="term" value="F:site-specific DNA-methyltransferase (adenine-specific) activity"/>
    <property type="evidence" value="ECO:0007669"/>
    <property type="project" value="UniProtKB-EC"/>
</dbReference>
<evidence type="ECO:0000259" key="8">
    <source>
        <dbReference type="Pfam" id="PF07669"/>
    </source>
</evidence>
<evidence type="ECO:0000313" key="11">
    <source>
        <dbReference type="Proteomes" id="UP000033115"/>
    </source>
</evidence>
<dbReference type="PRINTS" id="PR00507">
    <property type="entry name" value="N12N6MTFRASE"/>
</dbReference>
<comment type="catalytic activity">
    <reaction evidence="7">
        <text>a 2'-deoxyadenosine in DNA + S-adenosyl-L-methionine = an N(6)-methyl-2'-deoxyadenosine in DNA + S-adenosyl-L-homocysteine + H(+)</text>
        <dbReference type="Rhea" id="RHEA:15197"/>
        <dbReference type="Rhea" id="RHEA-COMP:12418"/>
        <dbReference type="Rhea" id="RHEA-COMP:12419"/>
        <dbReference type="ChEBI" id="CHEBI:15378"/>
        <dbReference type="ChEBI" id="CHEBI:57856"/>
        <dbReference type="ChEBI" id="CHEBI:59789"/>
        <dbReference type="ChEBI" id="CHEBI:90615"/>
        <dbReference type="ChEBI" id="CHEBI:90616"/>
        <dbReference type="EC" id="2.1.1.72"/>
    </reaction>
</comment>
<dbReference type="SUPFAM" id="SSF53335">
    <property type="entry name" value="S-adenosyl-L-methionine-dependent methyltransferases"/>
    <property type="match status" value="1"/>
</dbReference>
<keyword evidence="6" id="KW-0238">DNA-binding</keyword>
<name>A0A0E3JQ04_CLOSL</name>
<dbReference type="InterPro" id="IPR023135">
    <property type="entry name" value="N6_DNA_MeTrfase_TaqI_C"/>
</dbReference>
<evidence type="ECO:0000256" key="4">
    <source>
        <dbReference type="ARBA" id="ARBA00022691"/>
    </source>
</evidence>
<keyword evidence="11" id="KW-1185">Reference proteome</keyword>
<gene>
    <name evidence="10" type="ORF">CSCA_3498</name>
</gene>
<dbReference type="GO" id="GO:0032259">
    <property type="term" value="P:methylation"/>
    <property type="evidence" value="ECO:0007669"/>
    <property type="project" value="UniProtKB-KW"/>
</dbReference>
<dbReference type="PANTHER" id="PTHR33841">
    <property type="entry name" value="DNA METHYLTRANSFERASE YEEA-RELATED"/>
    <property type="match status" value="1"/>
</dbReference>
<evidence type="ECO:0000313" key="10">
    <source>
        <dbReference type="EMBL" id="AKA70623.1"/>
    </source>
</evidence>
<evidence type="ECO:0000259" key="9">
    <source>
        <dbReference type="Pfam" id="PF12950"/>
    </source>
</evidence>
<dbReference type="InterPro" id="IPR002052">
    <property type="entry name" value="DNA_methylase_N6_adenine_CS"/>
</dbReference>
<dbReference type="SUPFAM" id="SSF116734">
    <property type="entry name" value="DNA methylase specificity domain"/>
    <property type="match status" value="1"/>
</dbReference>
<keyword evidence="3" id="KW-0808">Transferase</keyword>
<dbReference type="Proteomes" id="UP000033115">
    <property type="component" value="Chromosome"/>
</dbReference>
<keyword evidence="4" id="KW-0949">S-adenosyl-L-methionine</keyword>
<dbReference type="HOGENOM" id="CLU_025115_1_0_9"/>